<dbReference type="WBParaSite" id="RSKR_0000316600.1">
    <property type="protein sequence ID" value="RSKR_0000316600.1"/>
    <property type="gene ID" value="RSKR_0000316600"/>
</dbReference>
<evidence type="ECO:0000313" key="2">
    <source>
        <dbReference type="WBParaSite" id="RSKR_0000316600.1"/>
    </source>
</evidence>
<proteinExistence type="predicted"/>
<reference evidence="2" key="1">
    <citation type="submission" date="2016-11" db="UniProtKB">
        <authorList>
            <consortium name="WormBaseParasite"/>
        </authorList>
    </citation>
    <scope>IDENTIFICATION</scope>
    <source>
        <strain evidence="2">KR3021</strain>
    </source>
</reference>
<name>A0AC35TRC0_9BILA</name>
<dbReference type="Proteomes" id="UP000095286">
    <property type="component" value="Unplaced"/>
</dbReference>
<protein>
    <submittedName>
        <fullName evidence="2">U3 small nucleolar RNA-associated protein 11</fullName>
    </submittedName>
</protein>
<evidence type="ECO:0000313" key="1">
    <source>
        <dbReference type="Proteomes" id="UP000095286"/>
    </source>
</evidence>
<sequence>MSSMRNKNKAIQREHRERPQIKERAHLGILEKKKDWIVRARDFQEKRDKIESLRGAALTKNPDEFTHHMIRSQIGRDGVHRSFDMNAVMEVDKETKNKDLVKDLQYIDFKLHKNKKQIEKLKSTLQLSGVNQSMNVHKVFLGDDSDDEVEMKSRPGNKAYGITTSELTEEAKESYRHLAELVNKVKEQQVVRDKLNLQLNMRHANKQKIKPKVIKKGGEMKAAVVKFPLVRKR</sequence>
<organism evidence="1 2">
    <name type="scientific">Rhabditophanes sp. KR3021</name>
    <dbReference type="NCBI Taxonomy" id="114890"/>
    <lineage>
        <taxon>Eukaryota</taxon>
        <taxon>Metazoa</taxon>
        <taxon>Ecdysozoa</taxon>
        <taxon>Nematoda</taxon>
        <taxon>Chromadorea</taxon>
        <taxon>Rhabditida</taxon>
        <taxon>Tylenchina</taxon>
        <taxon>Panagrolaimomorpha</taxon>
        <taxon>Strongyloidoidea</taxon>
        <taxon>Alloionematidae</taxon>
        <taxon>Rhabditophanes</taxon>
    </lineage>
</organism>
<accession>A0AC35TRC0</accession>